<dbReference type="Gene3D" id="1.20.1250.20">
    <property type="entry name" value="MFS general substrate transporter like domains"/>
    <property type="match status" value="2"/>
</dbReference>
<feature type="transmembrane region" description="Helical" evidence="7">
    <location>
        <begin position="150"/>
        <end position="173"/>
    </location>
</feature>
<dbReference type="GO" id="GO:0022857">
    <property type="term" value="F:transmembrane transporter activity"/>
    <property type="evidence" value="ECO:0007669"/>
    <property type="project" value="InterPro"/>
</dbReference>
<feature type="transmembrane region" description="Helical" evidence="7">
    <location>
        <begin position="251"/>
        <end position="269"/>
    </location>
</feature>
<dbReference type="RefSeq" id="WP_008166092.1">
    <property type="nucleotide sequence ID" value="NZ_AGUF01000067.1"/>
</dbReference>
<evidence type="ECO:0000256" key="1">
    <source>
        <dbReference type="ARBA" id="ARBA00004651"/>
    </source>
</evidence>
<feature type="transmembrane region" description="Helical" evidence="7">
    <location>
        <begin position="331"/>
        <end position="351"/>
    </location>
</feature>
<evidence type="ECO:0000256" key="6">
    <source>
        <dbReference type="ARBA" id="ARBA00023136"/>
    </source>
</evidence>
<dbReference type="AlphaFoldDB" id="H0FBT6"/>
<evidence type="ECO:0000256" key="4">
    <source>
        <dbReference type="ARBA" id="ARBA00022692"/>
    </source>
</evidence>
<proteinExistence type="predicted"/>
<evidence type="ECO:0000256" key="5">
    <source>
        <dbReference type="ARBA" id="ARBA00022989"/>
    </source>
</evidence>
<keyword evidence="2" id="KW-0813">Transport</keyword>
<feature type="domain" description="Major facilitator superfamily (MFS) profile" evidence="8">
    <location>
        <begin position="12"/>
        <end position="426"/>
    </location>
</feature>
<feature type="transmembrane region" description="Helical" evidence="7">
    <location>
        <begin position="12"/>
        <end position="33"/>
    </location>
</feature>
<dbReference type="InterPro" id="IPR005828">
    <property type="entry name" value="MFS_sugar_transport-like"/>
</dbReference>
<evidence type="ECO:0000259" key="8">
    <source>
        <dbReference type="PROSITE" id="PS50850"/>
    </source>
</evidence>
<keyword evidence="4 7" id="KW-0812">Transmembrane</keyword>
<dbReference type="PANTHER" id="PTHR43045">
    <property type="entry name" value="SHIKIMATE TRANSPORTER"/>
    <property type="match status" value="1"/>
</dbReference>
<name>H0FBT6_9BURK</name>
<dbReference type="EMBL" id="AGUF01000067">
    <property type="protein sequence ID" value="EHK64212.1"/>
    <property type="molecule type" value="Genomic_DNA"/>
</dbReference>
<feature type="transmembrane region" description="Helical" evidence="7">
    <location>
        <begin position="372"/>
        <end position="393"/>
    </location>
</feature>
<dbReference type="FunFam" id="1.20.1250.20:FF:000001">
    <property type="entry name" value="Dicarboxylate MFS transporter"/>
    <property type="match status" value="1"/>
</dbReference>
<gene>
    <name evidence="9" type="ORF">KYC_21216</name>
</gene>
<feature type="transmembrane region" description="Helical" evidence="7">
    <location>
        <begin position="185"/>
        <end position="204"/>
    </location>
</feature>
<dbReference type="InterPro" id="IPR011701">
    <property type="entry name" value="MFS"/>
</dbReference>
<organism evidence="9 10">
    <name type="scientific">Achromobacter arsenitoxydans SY8</name>
    <dbReference type="NCBI Taxonomy" id="477184"/>
    <lineage>
        <taxon>Bacteria</taxon>
        <taxon>Pseudomonadati</taxon>
        <taxon>Pseudomonadota</taxon>
        <taxon>Betaproteobacteria</taxon>
        <taxon>Burkholderiales</taxon>
        <taxon>Alcaligenaceae</taxon>
        <taxon>Achromobacter</taxon>
    </lineage>
</organism>
<dbReference type="InterPro" id="IPR036259">
    <property type="entry name" value="MFS_trans_sf"/>
</dbReference>
<dbReference type="PROSITE" id="PS50850">
    <property type="entry name" value="MFS"/>
    <property type="match status" value="1"/>
</dbReference>
<feature type="transmembrane region" description="Helical" evidence="7">
    <location>
        <begin position="109"/>
        <end position="129"/>
    </location>
</feature>
<protein>
    <submittedName>
        <fullName evidence="9">Shikimate transporter 3</fullName>
    </submittedName>
</protein>
<evidence type="ECO:0000313" key="10">
    <source>
        <dbReference type="Proteomes" id="UP000003113"/>
    </source>
</evidence>
<dbReference type="InterPro" id="IPR020846">
    <property type="entry name" value="MFS_dom"/>
</dbReference>
<dbReference type="PATRIC" id="fig|477184.5.peg.4168"/>
<comment type="subcellular location">
    <subcellularLocation>
        <location evidence="1">Cell membrane</location>
        <topology evidence="1">Multi-pass membrane protein</topology>
    </subcellularLocation>
</comment>
<reference evidence="9 10" key="1">
    <citation type="journal article" date="2012" name="J. Bacteriol.">
        <title>Genome sequence of the highly efficient arsenite-oxidizing bacterium Achromobacter arsenitoxydans SY8.</title>
        <authorList>
            <person name="Li X."/>
            <person name="Hu Y."/>
            <person name="Gong J."/>
            <person name="Lin Y."/>
            <person name="Johnstone L."/>
            <person name="Rensing C."/>
            <person name="Wang G."/>
        </authorList>
    </citation>
    <scope>NUCLEOTIDE SEQUENCE [LARGE SCALE GENOMIC DNA]</scope>
    <source>
        <strain evidence="9 10">SY8</strain>
    </source>
</reference>
<sequence>MAKQNEAAVRKVVTASLIGATIEWYDFFLYGVVAGIVFNKLYFPSGDPLVSTMLAYTTFAVGFVTRPLGGLIFGHFGDRIGRKSMLVMTLMIMGVATFLIGLVPTYATIGIWAPILLLLLRVFQGIGLGGEWGGAVLMAYEYAPPEKKGFYASLPQIGLAIGLCLASGTVALLSVLLTDEQFMSWGWRIAFLVSAVMVAVGMYIRLNIKETPEFTAVKANNAESRIPFMDMMRRYPGNVVKGMGARYIDGVFFNVFGVFSISFLTQSVQITRTEALIGVMAAALVMCFFIPFFGRLSDRIGRTRVYFWGSLITAAASFPGFWMMINSGGNVMLIWLAIIIPFGILYAAVYGPEAALFCELFDAKVRYTGISFVYQFSGIFASGITPIIATALLKTGGGQPWLICLYVMFAGVVSAFCAWLIGRGRQPAELDGAARPAMPRAGLRKA</sequence>
<feature type="transmembrane region" description="Helical" evidence="7">
    <location>
        <begin position="275"/>
        <end position="293"/>
    </location>
</feature>
<keyword evidence="3" id="KW-1003">Cell membrane</keyword>
<dbReference type="PANTHER" id="PTHR43045:SF1">
    <property type="entry name" value="SHIKIMATE TRANSPORTER"/>
    <property type="match status" value="1"/>
</dbReference>
<dbReference type="SUPFAM" id="SSF103473">
    <property type="entry name" value="MFS general substrate transporter"/>
    <property type="match status" value="1"/>
</dbReference>
<evidence type="ECO:0000256" key="7">
    <source>
        <dbReference type="SAM" id="Phobius"/>
    </source>
</evidence>
<dbReference type="Proteomes" id="UP000003113">
    <property type="component" value="Unassembled WGS sequence"/>
</dbReference>
<comment type="caution">
    <text evidence="9">The sequence shown here is derived from an EMBL/GenBank/DDBJ whole genome shotgun (WGS) entry which is preliminary data.</text>
</comment>
<feature type="transmembrane region" description="Helical" evidence="7">
    <location>
        <begin position="85"/>
        <end position="103"/>
    </location>
</feature>
<dbReference type="Pfam" id="PF07690">
    <property type="entry name" value="MFS_1"/>
    <property type="match status" value="1"/>
</dbReference>
<keyword evidence="6 7" id="KW-0472">Membrane</keyword>
<keyword evidence="10" id="KW-1185">Reference proteome</keyword>
<evidence type="ECO:0000256" key="3">
    <source>
        <dbReference type="ARBA" id="ARBA00022475"/>
    </source>
</evidence>
<accession>H0FBT6</accession>
<dbReference type="eggNOG" id="COG0477">
    <property type="taxonomic scope" value="Bacteria"/>
</dbReference>
<keyword evidence="5 7" id="KW-1133">Transmembrane helix</keyword>
<evidence type="ECO:0000313" key="9">
    <source>
        <dbReference type="EMBL" id="EHK64212.1"/>
    </source>
</evidence>
<feature type="transmembrane region" description="Helical" evidence="7">
    <location>
        <begin position="399"/>
        <end position="421"/>
    </location>
</feature>
<dbReference type="GO" id="GO:0005886">
    <property type="term" value="C:plasma membrane"/>
    <property type="evidence" value="ECO:0007669"/>
    <property type="project" value="UniProtKB-SubCell"/>
</dbReference>
<feature type="transmembrane region" description="Helical" evidence="7">
    <location>
        <begin position="53"/>
        <end position="73"/>
    </location>
</feature>
<dbReference type="CDD" id="cd17369">
    <property type="entry name" value="MFS_ShiA_like"/>
    <property type="match status" value="1"/>
</dbReference>
<dbReference type="Pfam" id="PF00083">
    <property type="entry name" value="Sugar_tr"/>
    <property type="match status" value="1"/>
</dbReference>
<dbReference type="OrthoDB" id="6766492at2"/>
<feature type="transmembrane region" description="Helical" evidence="7">
    <location>
        <begin position="305"/>
        <end position="325"/>
    </location>
</feature>
<dbReference type="STRING" id="477184.KYC_21216"/>
<evidence type="ECO:0000256" key="2">
    <source>
        <dbReference type="ARBA" id="ARBA00022448"/>
    </source>
</evidence>